<proteinExistence type="predicted"/>
<evidence type="ECO:0000313" key="3">
    <source>
        <dbReference type="EMBL" id="VDD28039.1"/>
    </source>
</evidence>
<sequence length="411" mass="45539">MVHSSPTVNILEVVRVSPPPSDSVTLPLTYFDLGWLKLHPVDRLLFYRVPELTRSVLISKLKSSLSATLLHYLPLAGRLVWNPTYTKPSIVYSPDEKDAVYVTVAESNGELSRLSGDEPRPATEFHPLVPELPVSDESARVLAVQITFFPNKGFSLGVTAHHAVLDGKTTAMFLTAKSEPTLYRLTRENIQKLRERVETESKAGAELRLSTFVITYAYVMTCLVKARGGDPTRRVCIGFASDFRSRLNPPLPPTYFGNCIVGAGDFDAKAEPILEEGEGFVSAVESLSGWVNGLCPENIEKSMLSPFEAFKRMEPGRQMISVAGSTRLGIYGSDFGWGKPVKVEIVTIDKDMSVSLSESGDGTRGVEIGLCLTKDDVERFGSLFSRGLKKKREISQFQRITEFSFYMNSFF</sequence>
<dbReference type="SUPFAM" id="SSF52777">
    <property type="entry name" value="CoA-dependent acyltransferases"/>
    <property type="match status" value="1"/>
</dbReference>
<reference evidence="3" key="1">
    <citation type="submission" date="2018-11" db="EMBL/GenBank/DDBJ databases">
        <authorList>
            <consortium name="Genoscope - CEA"/>
            <person name="William W."/>
        </authorList>
    </citation>
    <scope>NUCLEOTIDE SEQUENCE</scope>
</reference>
<dbReference type="FunFam" id="3.30.559.10:FF:000035">
    <property type="entry name" value="Phenolic glucoside malonyltransferase 1"/>
    <property type="match status" value="1"/>
</dbReference>
<dbReference type="Gene3D" id="3.30.559.10">
    <property type="entry name" value="Chloramphenicol acetyltransferase-like domain"/>
    <property type="match status" value="1"/>
</dbReference>
<evidence type="ECO:0000256" key="2">
    <source>
        <dbReference type="ARBA" id="ARBA00023315"/>
    </source>
</evidence>
<dbReference type="PANTHER" id="PTHR31625">
    <property type="match status" value="1"/>
</dbReference>
<dbReference type="EMBL" id="LR031875">
    <property type="protein sequence ID" value="VDD28039.1"/>
    <property type="molecule type" value="Genomic_DNA"/>
</dbReference>
<name>A0A3P6E9C3_BRAOL</name>
<protein>
    <submittedName>
        <fullName evidence="3">Uncharacterized protein</fullName>
    </submittedName>
</protein>
<gene>
    <name evidence="3" type="ORF">BOLC9T53362H</name>
</gene>
<keyword evidence="1" id="KW-0808">Transferase</keyword>
<dbReference type="Pfam" id="PF02458">
    <property type="entry name" value="Transferase"/>
    <property type="match status" value="2"/>
</dbReference>
<dbReference type="InterPro" id="IPR023213">
    <property type="entry name" value="CAT-like_dom_sf"/>
</dbReference>
<organism evidence="3">
    <name type="scientific">Brassica oleracea</name>
    <name type="common">Wild cabbage</name>
    <dbReference type="NCBI Taxonomy" id="3712"/>
    <lineage>
        <taxon>Eukaryota</taxon>
        <taxon>Viridiplantae</taxon>
        <taxon>Streptophyta</taxon>
        <taxon>Embryophyta</taxon>
        <taxon>Tracheophyta</taxon>
        <taxon>Spermatophyta</taxon>
        <taxon>Magnoliopsida</taxon>
        <taxon>eudicotyledons</taxon>
        <taxon>Gunneridae</taxon>
        <taxon>Pentapetalae</taxon>
        <taxon>rosids</taxon>
        <taxon>malvids</taxon>
        <taxon>Brassicales</taxon>
        <taxon>Brassicaceae</taxon>
        <taxon>Brassiceae</taxon>
        <taxon>Brassica</taxon>
    </lineage>
</organism>
<accession>A0A3P6E9C3</accession>
<dbReference type="AlphaFoldDB" id="A0A3P6E9C3"/>
<keyword evidence="2" id="KW-0012">Acyltransferase</keyword>
<evidence type="ECO:0000256" key="1">
    <source>
        <dbReference type="ARBA" id="ARBA00022679"/>
    </source>
</evidence>
<dbReference type="InterPro" id="IPR051504">
    <property type="entry name" value="Plant_metabolite_acyltrans"/>
</dbReference>
<dbReference type="GO" id="GO:0016747">
    <property type="term" value="F:acyltransferase activity, transferring groups other than amino-acyl groups"/>
    <property type="evidence" value="ECO:0007669"/>
    <property type="project" value="UniProtKB-ARBA"/>
</dbReference>